<dbReference type="Gene3D" id="1.10.1040.10">
    <property type="entry name" value="N-(1-d-carboxylethyl)-l-norvaline Dehydrogenase, domain 2"/>
    <property type="match status" value="1"/>
</dbReference>
<dbReference type="AlphaFoldDB" id="A0A177DDW6"/>
<evidence type="ECO:0000256" key="2">
    <source>
        <dbReference type="ARBA" id="ARBA00023002"/>
    </source>
</evidence>
<dbReference type="RefSeq" id="XP_018382430.1">
    <property type="nucleotide sequence ID" value="XM_018531410.1"/>
</dbReference>
<dbReference type="EMBL" id="KV441488">
    <property type="protein sequence ID" value="OAG17009.1"/>
    <property type="molecule type" value="Genomic_DNA"/>
</dbReference>
<reference evidence="5 6" key="1">
    <citation type="submission" date="2016-05" db="EMBL/GenBank/DDBJ databases">
        <title>Comparative analysis of secretome profiles of manganese(II)-oxidizing ascomycete fungi.</title>
        <authorList>
            <consortium name="DOE Joint Genome Institute"/>
            <person name="Zeiner C.A."/>
            <person name="Purvine S.O."/>
            <person name="Zink E.M."/>
            <person name="Wu S."/>
            <person name="Pasa-Tolic L."/>
            <person name="Chaput D.L."/>
            <person name="Haridas S."/>
            <person name="Grigoriev I.V."/>
            <person name="Santelli C.M."/>
            <person name="Hansel C.M."/>
        </authorList>
    </citation>
    <scope>NUCLEOTIDE SEQUENCE [LARGE SCALE GENOMIC DNA]</scope>
    <source>
        <strain evidence="5 6">SRC1lrK2f</strain>
    </source>
</reference>
<proteinExistence type="inferred from homology"/>
<evidence type="ECO:0000313" key="5">
    <source>
        <dbReference type="EMBL" id="OAG17009.1"/>
    </source>
</evidence>
<dbReference type="PANTHER" id="PTHR48075:SF1">
    <property type="entry name" value="LAMBDA-CRYSTALLIN HOMOLOG"/>
    <property type="match status" value="1"/>
</dbReference>
<evidence type="ECO:0000256" key="1">
    <source>
        <dbReference type="ARBA" id="ARBA00009463"/>
    </source>
</evidence>
<evidence type="ECO:0008006" key="7">
    <source>
        <dbReference type="Google" id="ProtNLM"/>
    </source>
</evidence>
<dbReference type="InterPro" id="IPR008927">
    <property type="entry name" value="6-PGluconate_DH-like_C_sf"/>
</dbReference>
<dbReference type="InterPro" id="IPR013328">
    <property type="entry name" value="6PGD_dom2"/>
</dbReference>
<keyword evidence="6" id="KW-1185">Reference proteome</keyword>
<dbReference type="KEGG" id="aalt:CC77DRAFT_371296"/>
<dbReference type="InterPro" id="IPR006108">
    <property type="entry name" value="3HC_DH_C"/>
</dbReference>
<dbReference type="GO" id="GO:0070403">
    <property type="term" value="F:NAD+ binding"/>
    <property type="evidence" value="ECO:0007669"/>
    <property type="project" value="InterPro"/>
</dbReference>
<accession>A0A177DDW6</accession>
<dbReference type="GO" id="GO:0050104">
    <property type="term" value="F:L-gulonate 3-dehydrogenase activity"/>
    <property type="evidence" value="ECO:0007669"/>
    <property type="project" value="TreeGrafter"/>
</dbReference>
<dbReference type="Pfam" id="PF00725">
    <property type="entry name" value="3HCDH"/>
    <property type="match status" value="1"/>
</dbReference>
<name>A0A177DDW6_ALTAL</name>
<dbReference type="InterPro" id="IPR036291">
    <property type="entry name" value="NAD(P)-bd_dom_sf"/>
</dbReference>
<dbReference type="GeneID" id="29117004"/>
<dbReference type="InterPro" id="IPR006176">
    <property type="entry name" value="3-OHacyl-CoA_DH_NAD-bd"/>
</dbReference>
<organism evidence="5 6">
    <name type="scientific">Alternaria alternata</name>
    <name type="common">Alternaria rot fungus</name>
    <name type="synonym">Torula alternata</name>
    <dbReference type="NCBI Taxonomy" id="5599"/>
    <lineage>
        <taxon>Eukaryota</taxon>
        <taxon>Fungi</taxon>
        <taxon>Dikarya</taxon>
        <taxon>Ascomycota</taxon>
        <taxon>Pezizomycotina</taxon>
        <taxon>Dothideomycetes</taxon>
        <taxon>Pleosporomycetidae</taxon>
        <taxon>Pleosporales</taxon>
        <taxon>Pleosporineae</taxon>
        <taxon>Pleosporaceae</taxon>
        <taxon>Alternaria</taxon>
        <taxon>Alternaria sect. Alternaria</taxon>
        <taxon>Alternaria alternata complex</taxon>
    </lineage>
</organism>
<dbReference type="Proteomes" id="UP000077248">
    <property type="component" value="Unassembled WGS sequence"/>
</dbReference>
<feature type="domain" description="3-hydroxyacyl-CoA dehydrogenase NAD binding" evidence="4">
    <location>
        <begin position="23"/>
        <end position="195"/>
    </location>
</feature>
<feature type="domain" description="3-hydroxyacyl-CoA dehydrogenase C-terminal" evidence="3">
    <location>
        <begin position="199"/>
        <end position="265"/>
    </location>
</feature>
<evidence type="ECO:0000259" key="3">
    <source>
        <dbReference type="Pfam" id="PF00725"/>
    </source>
</evidence>
<dbReference type="SUPFAM" id="SSF48179">
    <property type="entry name" value="6-phosphogluconate dehydrogenase C-terminal domain-like"/>
    <property type="match status" value="1"/>
</dbReference>
<dbReference type="Gene3D" id="3.40.50.720">
    <property type="entry name" value="NAD(P)-binding Rossmann-like Domain"/>
    <property type="match status" value="1"/>
</dbReference>
<dbReference type="InterPro" id="IPR006180">
    <property type="entry name" value="3-OHacyl-CoA_DH_CS"/>
</dbReference>
<dbReference type="PANTHER" id="PTHR48075">
    <property type="entry name" value="3-HYDROXYACYL-COA DEHYDROGENASE FAMILY PROTEIN"/>
    <property type="match status" value="1"/>
</dbReference>
<evidence type="ECO:0000313" key="6">
    <source>
        <dbReference type="Proteomes" id="UP000077248"/>
    </source>
</evidence>
<dbReference type="SUPFAM" id="SSF51735">
    <property type="entry name" value="NAD(P)-binding Rossmann-fold domains"/>
    <property type="match status" value="1"/>
</dbReference>
<dbReference type="VEuPathDB" id="FungiDB:CC77DRAFT_371296"/>
<protein>
    <recommendedName>
        <fullName evidence="7">3-hydroxyacyl-CoA dehydrogenase</fullName>
    </recommendedName>
</protein>
<sequence length="328" mass="36353">MSETEESQHDPILKVESNKDLRITLIGTGTIGLSFAAFHLSHLLGPSQLTIYDTRSNVDEYVEENLPKFFAEEPSAAAISNIRIATSLESAVEDAHIIQESGPENLAFKKELWANVEKHAPEHSLFWSSTSGIPASEQAQDMQDKSRLLVVHPYNPPHIMPLLELVPSPDTSKEVIQRTQEFWTLRGRVPIHIKKETTGFVANRLAFALLREAVHLVDEGVVSVEELDSIVESSMGPRWAIAGPFKSYHAGGGPAGLEGFFKNIGGTVQDCWQDSGKPNVGDGWEKKIFRQSQDAYGTIDVSQRDRLTRRVLEVLREGKNKGANTSED</sequence>
<keyword evidence="2" id="KW-0560">Oxidoreductase</keyword>
<dbReference type="Pfam" id="PF02737">
    <property type="entry name" value="3HCDH_N"/>
    <property type="match status" value="1"/>
</dbReference>
<gene>
    <name evidence="5" type="ORF">CC77DRAFT_371296</name>
</gene>
<comment type="similarity">
    <text evidence="1">Belongs to the 3-hydroxyacyl-CoA dehydrogenase family.</text>
</comment>
<dbReference type="GO" id="GO:0006631">
    <property type="term" value="P:fatty acid metabolic process"/>
    <property type="evidence" value="ECO:0007669"/>
    <property type="project" value="InterPro"/>
</dbReference>
<dbReference type="OMA" id="ALRWSFM"/>
<evidence type="ECO:0000259" key="4">
    <source>
        <dbReference type="Pfam" id="PF02737"/>
    </source>
</evidence>
<dbReference type="PROSITE" id="PS00067">
    <property type="entry name" value="3HCDH"/>
    <property type="match status" value="1"/>
</dbReference>
<dbReference type="STRING" id="5599.A0A177DDW6"/>